<name>A0A367K082_RHIAZ</name>
<feature type="domain" description="NADP-dependent oxidoreductase" evidence="1">
    <location>
        <begin position="2"/>
        <end position="101"/>
    </location>
</feature>
<dbReference type="Gene3D" id="3.20.20.100">
    <property type="entry name" value="NADP-dependent oxidoreductase domain"/>
    <property type="match status" value="1"/>
</dbReference>
<sequence length="120" mass="13539">MISYFAYEGIGQAPYSPLEKGKLARPLDKDTLRSTIDSSKPWSRSLNDVDKKIIQRVSIAWLLSKPTVISPIVGISKESHLKDAVAAVSLKLSEEEKRLLEEPYVLNLRFESNSRAHSRK</sequence>
<reference evidence="2 3" key="1">
    <citation type="journal article" date="2018" name="G3 (Bethesda)">
        <title>Phylogenetic and Phylogenomic Definition of Rhizopus Species.</title>
        <authorList>
            <person name="Gryganskyi A.P."/>
            <person name="Golan J."/>
            <person name="Dolatabadi S."/>
            <person name="Mondo S."/>
            <person name="Robb S."/>
            <person name="Idnurm A."/>
            <person name="Muszewska A."/>
            <person name="Steczkiewicz K."/>
            <person name="Masonjones S."/>
            <person name="Liao H.L."/>
            <person name="Gajdeczka M.T."/>
            <person name="Anike F."/>
            <person name="Vuek A."/>
            <person name="Anishchenko I.M."/>
            <person name="Voigt K."/>
            <person name="de Hoog G.S."/>
            <person name="Smith M.E."/>
            <person name="Heitman J."/>
            <person name="Vilgalys R."/>
            <person name="Stajich J.E."/>
        </authorList>
    </citation>
    <scope>NUCLEOTIDE SEQUENCE [LARGE SCALE GENOMIC DNA]</scope>
    <source>
        <strain evidence="2 3">CBS 357.93</strain>
    </source>
</reference>
<dbReference type="OrthoDB" id="48988at2759"/>
<dbReference type="Pfam" id="PF00248">
    <property type="entry name" value="Aldo_ket_red"/>
    <property type="match status" value="1"/>
</dbReference>
<evidence type="ECO:0000259" key="1">
    <source>
        <dbReference type="Pfam" id="PF00248"/>
    </source>
</evidence>
<protein>
    <recommendedName>
        <fullName evidence="1">NADP-dependent oxidoreductase domain-containing protein</fullName>
    </recommendedName>
</protein>
<dbReference type="EMBL" id="PJQL01000451">
    <property type="protein sequence ID" value="RCH95580.1"/>
    <property type="molecule type" value="Genomic_DNA"/>
</dbReference>
<dbReference type="InterPro" id="IPR023210">
    <property type="entry name" value="NADP_OxRdtase_dom"/>
</dbReference>
<dbReference type="AlphaFoldDB" id="A0A367K082"/>
<accession>A0A367K082</accession>
<comment type="caution">
    <text evidence="2">The sequence shown here is derived from an EMBL/GenBank/DDBJ whole genome shotgun (WGS) entry which is preliminary data.</text>
</comment>
<gene>
    <name evidence="2" type="ORF">CU097_007627</name>
</gene>
<dbReference type="SUPFAM" id="SSF51430">
    <property type="entry name" value="NAD(P)-linked oxidoreductase"/>
    <property type="match status" value="1"/>
</dbReference>
<proteinExistence type="predicted"/>
<organism evidence="2 3">
    <name type="scientific">Rhizopus azygosporus</name>
    <name type="common">Rhizopus microsporus var. azygosporus</name>
    <dbReference type="NCBI Taxonomy" id="86630"/>
    <lineage>
        <taxon>Eukaryota</taxon>
        <taxon>Fungi</taxon>
        <taxon>Fungi incertae sedis</taxon>
        <taxon>Mucoromycota</taxon>
        <taxon>Mucoromycotina</taxon>
        <taxon>Mucoromycetes</taxon>
        <taxon>Mucorales</taxon>
        <taxon>Mucorineae</taxon>
        <taxon>Rhizopodaceae</taxon>
        <taxon>Rhizopus</taxon>
    </lineage>
</organism>
<dbReference type="InterPro" id="IPR036812">
    <property type="entry name" value="NAD(P)_OxRdtase_dom_sf"/>
</dbReference>
<dbReference type="STRING" id="86630.A0A367K082"/>
<evidence type="ECO:0000313" key="2">
    <source>
        <dbReference type="EMBL" id="RCH95580.1"/>
    </source>
</evidence>
<keyword evidence="3" id="KW-1185">Reference proteome</keyword>
<evidence type="ECO:0000313" key="3">
    <source>
        <dbReference type="Proteomes" id="UP000252139"/>
    </source>
</evidence>
<dbReference type="Proteomes" id="UP000252139">
    <property type="component" value="Unassembled WGS sequence"/>
</dbReference>